<dbReference type="Proteomes" id="UP001151532">
    <property type="component" value="Chromosome 16"/>
</dbReference>
<reference evidence="1" key="1">
    <citation type="submission" date="2022-11" db="EMBL/GenBank/DDBJ databases">
        <authorList>
            <person name="Hyden B.L."/>
            <person name="Feng K."/>
            <person name="Yates T."/>
            <person name="Jawdy S."/>
            <person name="Smart L.B."/>
            <person name="Muchero W."/>
        </authorList>
    </citation>
    <scope>NUCLEOTIDE SEQUENCE</scope>
    <source>
        <tissue evidence="1">Shoot tip</tissue>
    </source>
</reference>
<dbReference type="EMBL" id="JAPFFK010000007">
    <property type="protein sequence ID" value="KAJ6755437.1"/>
    <property type="molecule type" value="Genomic_DNA"/>
</dbReference>
<protein>
    <submittedName>
        <fullName evidence="1">Uncharacterized protein</fullName>
    </submittedName>
</protein>
<dbReference type="AlphaFoldDB" id="A0A9Q0VVE4"/>
<accession>A0A9Q0VVE4</accession>
<keyword evidence="2" id="KW-1185">Reference proteome</keyword>
<reference evidence="1" key="2">
    <citation type="journal article" date="2023" name="Int. J. Mol. Sci.">
        <title>De Novo Assembly and Annotation of 11 Diverse Shrub Willow (Salix) Genomes Reveals Novel Gene Organization in Sex-Linked Regions.</title>
        <authorList>
            <person name="Hyden B."/>
            <person name="Feng K."/>
            <person name="Yates T.B."/>
            <person name="Jawdy S."/>
            <person name="Cereghino C."/>
            <person name="Smart L.B."/>
            <person name="Muchero W."/>
        </authorList>
    </citation>
    <scope>NUCLEOTIDE SEQUENCE</scope>
    <source>
        <tissue evidence="1">Shoot tip</tissue>
    </source>
</reference>
<organism evidence="1 2">
    <name type="scientific">Salix purpurea</name>
    <name type="common">Purple osier willow</name>
    <dbReference type="NCBI Taxonomy" id="77065"/>
    <lineage>
        <taxon>Eukaryota</taxon>
        <taxon>Viridiplantae</taxon>
        <taxon>Streptophyta</taxon>
        <taxon>Embryophyta</taxon>
        <taxon>Tracheophyta</taxon>
        <taxon>Spermatophyta</taxon>
        <taxon>Magnoliopsida</taxon>
        <taxon>eudicotyledons</taxon>
        <taxon>Gunneridae</taxon>
        <taxon>Pentapetalae</taxon>
        <taxon>rosids</taxon>
        <taxon>fabids</taxon>
        <taxon>Malpighiales</taxon>
        <taxon>Salicaceae</taxon>
        <taxon>Saliceae</taxon>
        <taxon>Salix</taxon>
    </lineage>
</organism>
<proteinExistence type="predicted"/>
<name>A0A9Q0VVE4_SALPP</name>
<evidence type="ECO:0000313" key="1">
    <source>
        <dbReference type="EMBL" id="KAJ6755437.1"/>
    </source>
</evidence>
<sequence>MRITCFDKVNAISDPPIPAATGKLEKLQTADHITIHFVEKHPLLRGTVFMPQMTGRDWHFQRRCGISSKAQELNLNLIPTAIFQCLLKANLTAIAYMIGAGDNLAKELQSVCQ</sequence>
<comment type="caution">
    <text evidence="1">The sequence shown here is derived from an EMBL/GenBank/DDBJ whole genome shotgun (WGS) entry which is preliminary data.</text>
</comment>
<evidence type="ECO:0000313" key="2">
    <source>
        <dbReference type="Proteomes" id="UP001151532"/>
    </source>
</evidence>
<gene>
    <name evidence="1" type="ORF">OIU79_027945</name>
</gene>